<evidence type="ECO:0000313" key="4">
    <source>
        <dbReference type="Proteomes" id="UP000636453"/>
    </source>
</evidence>
<proteinExistence type="predicted"/>
<comment type="caution">
    <text evidence="3">The sequence shown here is derived from an EMBL/GenBank/DDBJ whole genome shotgun (WGS) entry which is preliminary data.</text>
</comment>
<dbReference type="EMBL" id="BNCF01000004">
    <property type="protein sequence ID" value="GHE30148.1"/>
    <property type="molecule type" value="Genomic_DNA"/>
</dbReference>
<keyword evidence="4" id="KW-1185">Reference proteome</keyword>
<evidence type="ECO:0000256" key="2">
    <source>
        <dbReference type="SAM" id="Phobius"/>
    </source>
</evidence>
<dbReference type="InterPro" id="IPR025738">
    <property type="entry name" value="BatD"/>
</dbReference>
<name>A0A918YYL9_9GAMM</name>
<gene>
    <name evidence="3" type="ORF">GCM10007167_10160</name>
</gene>
<keyword evidence="2" id="KW-0472">Membrane</keyword>
<keyword evidence="2" id="KW-1133">Transmembrane helix</keyword>
<keyword evidence="2" id="KW-0812">Transmembrane</keyword>
<accession>A0A918YYL9</accession>
<organism evidence="3 4">
    <name type="scientific">Vulcaniibacterium thermophilum</name>
    <dbReference type="NCBI Taxonomy" id="1169913"/>
    <lineage>
        <taxon>Bacteria</taxon>
        <taxon>Pseudomonadati</taxon>
        <taxon>Pseudomonadota</taxon>
        <taxon>Gammaproteobacteria</taxon>
        <taxon>Lysobacterales</taxon>
        <taxon>Lysobacteraceae</taxon>
        <taxon>Vulcaniibacterium</taxon>
    </lineage>
</organism>
<dbReference type="PANTHER" id="PTHR40940:SF1">
    <property type="entry name" value="PROTEIN BATD"/>
    <property type="match status" value="1"/>
</dbReference>
<dbReference type="Proteomes" id="UP000636453">
    <property type="component" value="Unassembled WGS sequence"/>
</dbReference>
<feature type="transmembrane region" description="Helical" evidence="2">
    <location>
        <begin position="368"/>
        <end position="388"/>
    </location>
</feature>
<reference evidence="3" key="1">
    <citation type="journal article" date="2014" name="Int. J. Syst. Evol. Microbiol.">
        <title>Complete genome sequence of Corynebacterium casei LMG S-19264T (=DSM 44701T), isolated from a smear-ripened cheese.</title>
        <authorList>
            <consortium name="US DOE Joint Genome Institute (JGI-PGF)"/>
            <person name="Walter F."/>
            <person name="Albersmeier A."/>
            <person name="Kalinowski J."/>
            <person name="Ruckert C."/>
        </authorList>
    </citation>
    <scope>NUCLEOTIDE SEQUENCE</scope>
    <source>
        <strain evidence="3">KCTC 32020</strain>
    </source>
</reference>
<feature type="region of interest" description="Disordered" evidence="1">
    <location>
        <begin position="488"/>
        <end position="507"/>
    </location>
</feature>
<reference evidence="3" key="2">
    <citation type="submission" date="2020-09" db="EMBL/GenBank/DDBJ databases">
        <authorList>
            <person name="Sun Q."/>
            <person name="Kim S."/>
        </authorList>
    </citation>
    <scope>NUCLEOTIDE SEQUENCE</scope>
    <source>
        <strain evidence="3">KCTC 32020</strain>
    </source>
</reference>
<dbReference type="AlphaFoldDB" id="A0A918YYL9"/>
<evidence type="ECO:0000256" key="1">
    <source>
        <dbReference type="SAM" id="MobiDB-lite"/>
    </source>
</evidence>
<feature type="compositionally biased region" description="Pro residues" evidence="1">
    <location>
        <begin position="494"/>
        <end position="507"/>
    </location>
</feature>
<sequence>MTLTVEVPSATAAPPDYRPLQRDFETSGHTSRRGVERSNGRFVAWTEYAVALRPRRAGTLVVPALAVAGSRTAPLTLRVDAGAAPAPVQAGAPIFIESGADDATPHVQQTVAWVVRLYSATPILSGQLDQPAPEGAALQRVGEDAMYTRDIGGRRYQVFERRYLLVPERSGTLAVPPARFQGRTAPGLFDDLFGRAGDAVSAQARPQRLQVQPLPADAPQPWLPLHALHLRHRTLPQQARVGEAATVVVEMSADGAGAAQLPELRLEAPAGAQVFPDPPQVTERLVDGRPQAVVSRRFAIVPGREGVLTVPGPRVPWWDVRADRTRVAALPALTLQVRGASRPAAAAGPVLSSSEPAPARPSHAPARGWILATLAFVALWLATLVWALQRRAAHAPREPARTDGAAPAPRATVSDLRRALDVGDFGDIEAALRALAPRAADDTDALIAQLADPAQRQAVDLLRRVRWAGEDALLARQQLRAAFAHGPRWSTPATAPPPLLPPLYPPG</sequence>
<dbReference type="PANTHER" id="PTHR40940">
    <property type="entry name" value="PROTEIN BATD-RELATED"/>
    <property type="match status" value="1"/>
</dbReference>
<evidence type="ECO:0000313" key="3">
    <source>
        <dbReference type="EMBL" id="GHE30148.1"/>
    </source>
</evidence>
<protein>
    <submittedName>
        <fullName evidence="3">Membrane protein</fullName>
    </submittedName>
</protein>
<feature type="region of interest" description="Disordered" evidence="1">
    <location>
        <begin position="1"/>
        <end position="36"/>
    </location>
</feature>